<dbReference type="Proteomes" id="UP000583929">
    <property type="component" value="Unassembled WGS sequence"/>
</dbReference>
<proteinExistence type="predicted"/>
<evidence type="ECO:0000313" key="2">
    <source>
        <dbReference type="Proteomes" id="UP000583929"/>
    </source>
</evidence>
<comment type="caution">
    <text evidence="1">The sequence shown here is derived from an EMBL/GenBank/DDBJ whole genome shotgun (WGS) entry which is preliminary data.</text>
</comment>
<protein>
    <submittedName>
        <fullName evidence="1">Uncharacterized protein</fullName>
    </submittedName>
</protein>
<sequence>MFCLLPPSIQPKSEENQSEALIGFEVFQVERLENGTKDVQSQPSSEKRCGCVEETTISFANIFGKD</sequence>
<reference evidence="1 2" key="1">
    <citation type="journal article" date="2020" name="bioRxiv">
        <title>Sequence and annotation of 42 cannabis genomes reveals extensive copy number variation in cannabinoid synthesis and pathogen resistance genes.</title>
        <authorList>
            <person name="Mckernan K.J."/>
            <person name="Helbert Y."/>
            <person name="Kane L.T."/>
            <person name="Ebling H."/>
            <person name="Zhang L."/>
            <person name="Liu B."/>
            <person name="Eaton Z."/>
            <person name="Mclaughlin S."/>
            <person name="Kingan S."/>
            <person name="Baybayan P."/>
            <person name="Concepcion G."/>
            <person name="Jordan M."/>
            <person name="Riva A."/>
            <person name="Barbazuk W."/>
            <person name="Harkins T."/>
        </authorList>
    </citation>
    <scope>NUCLEOTIDE SEQUENCE [LARGE SCALE GENOMIC DNA]</scope>
    <source>
        <strain evidence="2">cv. Jamaican Lion 4</strain>
        <tissue evidence="1">Leaf</tissue>
    </source>
</reference>
<accession>A0A7J6F6Z1</accession>
<evidence type="ECO:0000313" key="1">
    <source>
        <dbReference type="EMBL" id="KAF4366425.1"/>
    </source>
</evidence>
<gene>
    <name evidence="1" type="ORF">G4B88_003137</name>
</gene>
<name>A0A7J6F6Z1_CANSA</name>
<organism evidence="1 2">
    <name type="scientific">Cannabis sativa</name>
    <name type="common">Hemp</name>
    <name type="synonym">Marijuana</name>
    <dbReference type="NCBI Taxonomy" id="3483"/>
    <lineage>
        <taxon>Eukaryota</taxon>
        <taxon>Viridiplantae</taxon>
        <taxon>Streptophyta</taxon>
        <taxon>Embryophyta</taxon>
        <taxon>Tracheophyta</taxon>
        <taxon>Spermatophyta</taxon>
        <taxon>Magnoliopsida</taxon>
        <taxon>eudicotyledons</taxon>
        <taxon>Gunneridae</taxon>
        <taxon>Pentapetalae</taxon>
        <taxon>rosids</taxon>
        <taxon>fabids</taxon>
        <taxon>Rosales</taxon>
        <taxon>Cannabaceae</taxon>
        <taxon>Cannabis</taxon>
    </lineage>
</organism>
<dbReference type="EMBL" id="JAATIQ010000257">
    <property type="protein sequence ID" value="KAF4366425.1"/>
    <property type="molecule type" value="Genomic_DNA"/>
</dbReference>
<keyword evidence="2" id="KW-1185">Reference proteome</keyword>
<dbReference type="AlphaFoldDB" id="A0A7J6F6Z1"/>